<name>A0AAV5G1P5_ELECO</name>
<dbReference type="Proteomes" id="UP001054889">
    <property type="component" value="Unassembled WGS sequence"/>
</dbReference>
<keyword evidence="2" id="KW-1185">Reference proteome</keyword>
<reference evidence="1" key="1">
    <citation type="journal article" date="2018" name="DNA Res.">
        <title>Multiple hybrid de novo genome assembly of finger millet, an orphan allotetraploid crop.</title>
        <authorList>
            <person name="Hatakeyama M."/>
            <person name="Aluri S."/>
            <person name="Balachadran M.T."/>
            <person name="Sivarajan S.R."/>
            <person name="Patrignani A."/>
            <person name="Gruter S."/>
            <person name="Poveda L."/>
            <person name="Shimizu-Inatsugi R."/>
            <person name="Baeten J."/>
            <person name="Francoijs K.J."/>
            <person name="Nataraja K.N."/>
            <person name="Reddy Y.A.N."/>
            <person name="Phadnis S."/>
            <person name="Ravikumar R.L."/>
            <person name="Schlapbach R."/>
            <person name="Sreeman S.M."/>
            <person name="Shimizu K.K."/>
        </authorList>
    </citation>
    <scope>NUCLEOTIDE SEQUENCE</scope>
</reference>
<evidence type="ECO:0000313" key="2">
    <source>
        <dbReference type="Proteomes" id="UP001054889"/>
    </source>
</evidence>
<dbReference type="EMBL" id="BQKI01000110">
    <property type="protein sequence ID" value="GJN40291.1"/>
    <property type="molecule type" value="Genomic_DNA"/>
</dbReference>
<accession>A0AAV5G1P5</accession>
<sequence length="78" mass="8499">MVEHDRDGSKQHNKKRTKLAHFYGSMDSVATPHDCVFNGASPNLAAALIMAGEETRFWNMAGVKGLSLVTGHKPMEGD</sequence>
<organism evidence="1 2">
    <name type="scientific">Eleusine coracana subsp. coracana</name>
    <dbReference type="NCBI Taxonomy" id="191504"/>
    <lineage>
        <taxon>Eukaryota</taxon>
        <taxon>Viridiplantae</taxon>
        <taxon>Streptophyta</taxon>
        <taxon>Embryophyta</taxon>
        <taxon>Tracheophyta</taxon>
        <taxon>Spermatophyta</taxon>
        <taxon>Magnoliopsida</taxon>
        <taxon>Liliopsida</taxon>
        <taxon>Poales</taxon>
        <taxon>Poaceae</taxon>
        <taxon>PACMAD clade</taxon>
        <taxon>Chloridoideae</taxon>
        <taxon>Cynodonteae</taxon>
        <taxon>Eleusininae</taxon>
        <taxon>Eleusine</taxon>
    </lineage>
</organism>
<gene>
    <name evidence="1" type="primary">gb29489</name>
    <name evidence="1" type="ORF">PR202_gb29489</name>
</gene>
<dbReference type="AlphaFoldDB" id="A0AAV5G1P5"/>
<protein>
    <submittedName>
        <fullName evidence="1">Uncharacterized protein</fullName>
    </submittedName>
</protein>
<proteinExistence type="predicted"/>
<comment type="caution">
    <text evidence="1">The sequence shown here is derived from an EMBL/GenBank/DDBJ whole genome shotgun (WGS) entry which is preliminary data.</text>
</comment>
<reference evidence="1" key="2">
    <citation type="submission" date="2021-12" db="EMBL/GenBank/DDBJ databases">
        <title>Resequencing data analysis of finger millet.</title>
        <authorList>
            <person name="Hatakeyama M."/>
            <person name="Aluri S."/>
            <person name="Balachadran M.T."/>
            <person name="Sivarajan S.R."/>
            <person name="Poveda L."/>
            <person name="Shimizu-Inatsugi R."/>
            <person name="Schlapbach R."/>
            <person name="Sreeman S.M."/>
            <person name="Shimizu K.K."/>
        </authorList>
    </citation>
    <scope>NUCLEOTIDE SEQUENCE</scope>
</reference>
<evidence type="ECO:0000313" key="1">
    <source>
        <dbReference type="EMBL" id="GJN40291.1"/>
    </source>
</evidence>